<gene>
    <name evidence="1" type="ORF">DERP_006527</name>
</gene>
<evidence type="ECO:0000313" key="2">
    <source>
        <dbReference type="Proteomes" id="UP000887458"/>
    </source>
</evidence>
<dbReference type="EMBL" id="NJHN03000129">
    <property type="protein sequence ID" value="KAH9412565.1"/>
    <property type="molecule type" value="Genomic_DNA"/>
</dbReference>
<keyword evidence="2" id="KW-1185">Reference proteome</keyword>
<organism evidence="1 2">
    <name type="scientific">Dermatophagoides pteronyssinus</name>
    <name type="common">European house dust mite</name>
    <dbReference type="NCBI Taxonomy" id="6956"/>
    <lineage>
        <taxon>Eukaryota</taxon>
        <taxon>Metazoa</taxon>
        <taxon>Ecdysozoa</taxon>
        <taxon>Arthropoda</taxon>
        <taxon>Chelicerata</taxon>
        <taxon>Arachnida</taxon>
        <taxon>Acari</taxon>
        <taxon>Acariformes</taxon>
        <taxon>Sarcoptiformes</taxon>
        <taxon>Astigmata</taxon>
        <taxon>Psoroptidia</taxon>
        <taxon>Analgoidea</taxon>
        <taxon>Pyroglyphidae</taxon>
        <taxon>Dermatophagoidinae</taxon>
        <taxon>Dermatophagoides</taxon>
    </lineage>
</organism>
<reference evidence="1 2" key="2">
    <citation type="journal article" date="2022" name="Mol. Biol. Evol.">
        <title>Comparative Genomics Reveals Insights into the Divergent Evolution of Astigmatic Mites and Household Pest Adaptations.</title>
        <authorList>
            <person name="Xiong Q."/>
            <person name="Wan A.T."/>
            <person name="Liu X."/>
            <person name="Fung C.S."/>
            <person name="Xiao X."/>
            <person name="Malainual N."/>
            <person name="Hou J."/>
            <person name="Wang L."/>
            <person name="Wang M."/>
            <person name="Yang K.Y."/>
            <person name="Cui Y."/>
            <person name="Leung E.L."/>
            <person name="Nong W."/>
            <person name="Shin S.K."/>
            <person name="Au S.W."/>
            <person name="Jeong K.Y."/>
            <person name="Chew F.T."/>
            <person name="Hui J.H."/>
            <person name="Leung T.F."/>
            <person name="Tungtrongchitr A."/>
            <person name="Zhong N."/>
            <person name="Liu Z."/>
            <person name="Tsui S.K."/>
        </authorList>
    </citation>
    <scope>NUCLEOTIDE SEQUENCE [LARGE SCALE GENOMIC DNA]</scope>
    <source>
        <strain evidence="1">Derp</strain>
    </source>
</reference>
<comment type="caution">
    <text evidence="1">The sequence shown here is derived from an EMBL/GenBank/DDBJ whole genome shotgun (WGS) entry which is preliminary data.</text>
</comment>
<accession>A0ABQ8IQF4</accession>
<reference evidence="1 2" key="1">
    <citation type="journal article" date="2018" name="J. Allergy Clin. Immunol.">
        <title>High-quality assembly of Dermatophagoides pteronyssinus genome and transcriptome reveals a wide range of novel allergens.</title>
        <authorList>
            <person name="Liu X.Y."/>
            <person name="Yang K.Y."/>
            <person name="Wang M.Q."/>
            <person name="Kwok J.S."/>
            <person name="Zeng X."/>
            <person name="Yang Z."/>
            <person name="Xiao X.J."/>
            <person name="Lau C.P."/>
            <person name="Li Y."/>
            <person name="Huang Z.M."/>
            <person name="Ba J.G."/>
            <person name="Yim A.K."/>
            <person name="Ouyang C.Y."/>
            <person name="Ngai S.M."/>
            <person name="Chan T.F."/>
            <person name="Leung E.L."/>
            <person name="Liu L."/>
            <person name="Liu Z.G."/>
            <person name="Tsui S.K."/>
        </authorList>
    </citation>
    <scope>NUCLEOTIDE SEQUENCE [LARGE SCALE GENOMIC DNA]</scope>
    <source>
        <strain evidence="1">Derp</strain>
    </source>
</reference>
<dbReference type="Proteomes" id="UP000887458">
    <property type="component" value="Unassembled WGS sequence"/>
</dbReference>
<protein>
    <submittedName>
        <fullName evidence="1">Uncharacterized protein</fullName>
    </submittedName>
</protein>
<name>A0ABQ8IQF4_DERPT</name>
<evidence type="ECO:0000313" key="1">
    <source>
        <dbReference type="EMBL" id="KAH9412565.1"/>
    </source>
</evidence>
<proteinExistence type="predicted"/>
<sequence length="61" mass="7034">MFCTIRNFCLGDIHCTLSIQSLAAVVVCCWCFQFNTRIIIERFICARNSKRLMDCTPICLP</sequence>